<feature type="domain" description="DUF4124" evidence="3">
    <location>
        <begin position="8"/>
        <end position="48"/>
    </location>
</feature>
<evidence type="ECO:0000313" key="5">
    <source>
        <dbReference type="Proteomes" id="UP000199636"/>
    </source>
</evidence>
<evidence type="ECO:0000259" key="3">
    <source>
        <dbReference type="Pfam" id="PF13511"/>
    </source>
</evidence>
<dbReference type="RefSeq" id="WP_090261648.1">
    <property type="nucleotide sequence ID" value="NZ_FNDS01000002.1"/>
</dbReference>
<sequence length="141" mass="15792">MRFLLCLCMGLAPALASADIYRWSDAEGKVHFSETPPAGAQRIEVKPQVMERDAATREREERARQFYQARSEEQAAARNRAVEQQAQADARCARLRENQAALAHGGRYFSQDAKGERVYYSDAQIDAARRTLDAQLAGGCR</sequence>
<feature type="signal peptide" evidence="2">
    <location>
        <begin position="1"/>
        <end position="18"/>
    </location>
</feature>
<protein>
    <recommendedName>
        <fullName evidence="3">DUF4124 domain-containing protein</fullName>
    </recommendedName>
</protein>
<evidence type="ECO:0000256" key="1">
    <source>
        <dbReference type="SAM" id="MobiDB-lite"/>
    </source>
</evidence>
<dbReference type="STRING" id="428992.SAMN05216272_102388"/>
<name>A0A1G8E863_9PSED</name>
<evidence type="ECO:0000256" key="2">
    <source>
        <dbReference type="SAM" id="SignalP"/>
    </source>
</evidence>
<accession>A0A1G8E863</accession>
<keyword evidence="2" id="KW-0732">Signal</keyword>
<feature type="region of interest" description="Disordered" evidence="1">
    <location>
        <begin position="51"/>
        <end position="83"/>
    </location>
</feature>
<dbReference type="Proteomes" id="UP000199636">
    <property type="component" value="Unassembled WGS sequence"/>
</dbReference>
<evidence type="ECO:0000313" key="4">
    <source>
        <dbReference type="EMBL" id="SDH66083.1"/>
    </source>
</evidence>
<dbReference type="AlphaFoldDB" id="A0A1G8E863"/>
<keyword evidence="5" id="KW-1185">Reference proteome</keyword>
<proteinExistence type="predicted"/>
<dbReference type="OrthoDB" id="7068596at2"/>
<feature type="compositionally biased region" description="Basic and acidic residues" evidence="1">
    <location>
        <begin position="51"/>
        <end position="75"/>
    </location>
</feature>
<dbReference type="InterPro" id="IPR025392">
    <property type="entry name" value="DUF4124"/>
</dbReference>
<organism evidence="4 5">
    <name type="scientific">Pseudomonas panipatensis</name>
    <dbReference type="NCBI Taxonomy" id="428992"/>
    <lineage>
        <taxon>Bacteria</taxon>
        <taxon>Pseudomonadati</taxon>
        <taxon>Pseudomonadota</taxon>
        <taxon>Gammaproteobacteria</taxon>
        <taxon>Pseudomonadales</taxon>
        <taxon>Pseudomonadaceae</taxon>
        <taxon>Pseudomonas</taxon>
    </lineage>
</organism>
<gene>
    <name evidence="4" type="ORF">SAMN05216272_102388</name>
</gene>
<reference evidence="5" key="1">
    <citation type="submission" date="2016-10" db="EMBL/GenBank/DDBJ databases">
        <authorList>
            <person name="Varghese N."/>
            <person name="Submissions S."/>
        </authorList>
    </citation>
    <scope>NUCLEOTIDE SEQUENCE [LARGE SCALE GENOMIC DNA]</scope>
    <source>
        <strain evidence="5">CCM 7469</strain>
    </source>
</reference>
<dbReference type="EMBL" id="FNDS01000002">
    <property type="protein sequence ID" value="SDH66083.1"/>
    <property type="molecule type" value="Genomic_DNA"/>
</dbReference>
<feature type="chain" id="PRO_5011626606" description="DUF4124 domain-containing protein" evidence="2">
    <location>
        <begin position="19"/>
        <end position="141"/>
    </location>
</feature>
<dbReference type="Pfam" id="PF13511">
    <property type="entry name" value="DUF4124"/>
    <property type="match status" value="1"/>
</dbReference>